<organism evidence="2 3">
    <name type="scientific">Aaosphaeria arxii CBS 175.79</name>
    <dbReference type="NCBI Taxonomy" id="1450172"/>
    <lineage>
        <taxon>Eukaryota</taxon>
        <taxon>Fungi</taxon>
        <taxon>Dikarya</taxon>
        <taxon>Ascomycota</taxon>
        <taxon>Pezizomycotina</taxon>
        <taxon>Dothideomycetes</taxon>
        <taxon>Pleosporomycetidae</taxon>
        <taxon>Pleosporales</taxon>
        <taxon>Pleosporales incertae sedis</taxon>
        <taxon>Aaosphaeria</taxon>
    </lineage>
</organism>
<dbReference type="Proteomes" id="UP000799778">
    <property type="component" value="Unassembled WGS sequence"/>
</dbReference>
<keyword evidence="1" id="KW-0812">Transmembrane</keyword>
<evidence type="ECO:0000313" key="2">
    <source>
        <dbReference type="EMBL" id="KAF2013408.1"/>
    </source>
</evidence>
<dbReference type="AlphaFoldDB" id="A0A6A5XJG3"/>
<keyword evidence="3" id="KW-1185">Reference proteome</keyword>
<dbReference type="RefSeq" id="XP_033381747.1">
    <property type="nucleotide sequence ID" value="XM_033528495.1"/>
</dbReference>
<reference evidence="2" key="1">
    <citation type="journal article" date="2020" name="Stud. Mycol.">
        <title>101 Dothideomycetes genomes: a test case for predicting lifestyles and emergence of pathogens.</title>
        <authorList>
            <person name="Haridas S."/>
            <person name="Albert R."/>
            <person name="Binder M."/>
            <person name="Bloem J."/>
            <person name="Labutti K."/>
            <person name="Salamov A."/>
            <person name="Andreopoulos B."/>
            <person name="Baker S."/>
            <person name="Barry K."/>
            <person name="Bills G."/>
            <person name="Bluhm B."/>
            <person name="Cannon C."/>
            <person name="Castanera R."/>
            <person name="Culley D."/>
            <person name="Daum C."/>
            <person name="Ezra D."/>
            <person name="Gonzalez J."/>
            <person name="Henrissat B."/>
            <person name="Kuo A."/>
            <person name="Liang C."/>
            <person name="Lipzen A."/>
            <person name="Lutzoni F."/>
            <person name="Magnuson J."/>
            <person name="Mondo S."/>
            <person name="Nolan M."/>
            <person name="Ohm R."/>
            <person name="Pangilinan J."/>
            <person name="Park H.-J."/>
            <person name="Ramirez L."/>
            <person name="Alfaro M."/>
            <person name="Sun H."/>
            <person name="Tritt A."/>
            <person name="Yoshinaga Y."/>
            <person name="Zwiers L.-H."/>
            <person name="Turgeon B."/>
            <person name="Goodwin S."/>
            <person name="Spatafora J."/>
            <person name="Crous P."/>
            <person name="Grigoriev I."/>
        </authorList>
    </citation>
    <scope>NUCLEOTIDE SEQUENCE</scope>
    <source>
        <strain evidence="2">CBS 175.79</strain>
    </source>
</reference>
<proteinExistence type="predicted"/>
<keyword evidence="1" id="KW-0472">Membrane</keyword>
<gene>
    <name evidence="2" type="ORF">BU24DRAFT_424408</name>
</gene>
<accession>A0A6A5XJG3</accession>
<evidence type="ECO:0000256" key="1">
    <source>
        <dbReference type="SAM" id="Phobius"/>
    </source>
</evidence>
<dbReference type="GeneID" id="54285892"/>
<protein>
    <submittedName>
        <fullName evidence="2">Uncharacterized protein</fullName>
    </submittedName>
</protein>
<sequence length="66" mass="7656">MFIIHDLLVAHYYLFVPRCSFVPTKRKTKIQSLGWAFGYCVVSLFSFITPQYPMPQRSNSGVHAFI</sequence>
<name>A0A6A5XJG3_9PLEO</name>
<keyword evidence="1" id="KW-1133">Transmembrane helix</keyword>
<evidence type="ECO:0000313" key="3">
    <source>
        <dbReference type="Proteomes" id="UP000799778"/>
    </source>
</evidence>
<feature type="transmembrane region" description="Helical" evidence="1">
    <location>
        <begin position="33"/>
        <end position="52"/>
    </location>
</feature>
<dbReference type="EMBL" id="ML978071">
    <property type="protein sequence ID" value="KAF2013408.1"/>
    <property type="molecule type" value="Genomic_DNA"/>
</dbReference>